<feature type="region of interest" description="Disordered" evidence="1">
    <location>
        <begin position="97"/>
        <end position="125"/>
    </location>
</feature>
<reference evidence="3" key="2">
    <citation type="submission" date="2015-08" db="EMBL/GenBank/DDBJ databases">
        <authorList>
            <person name="Babu N.S."/>
            <person name="Beckwith C.J."/>
            <person name="Beseler K.G."/>
            <person name="Brison A."/>
            <person name="Carone J.V."/>
            <person name="Caskin T.P."/>
            <person name="Diamond M."/>
            <person name="Durham M.E."/>
            <person name="Foxe J.M."/>
            <person name="Go M."/>
            <person name="Henderson B.A."/>
            <person name="Jones I.B."/>
            <person name="McGettigan J.A."/>
            <person name="Micheletti S.J."/>
            <person name="Nasrallah M.E."/>
            <person name="Ortiz D."/>
            <person name="Piller C.R."/>
            <person name="Privatt S.R."/>
            <person name="Schneider S.L."/>
            <person name="Sharp S."/>
            <person name="Smith T.C."/>
            <person name="Stanton J.D."/>
            <person name="Ullery H.E."/>
            <person name="Wilson R.J."/>
            <person name="Serrano M.G."/>
            <person name="Buck G."/>
            <person name="Lee V."/>
            <person name="Wang Y."/>
            <person name="Carvalho R."/>
            <person name="Voegtly L."/>
            <person name="Shi R."/>
            <person name="Duckworth R."/>
            <person name="Johnson A."/>
            <person name="Loviza R."/>
            <person name="Walstead R."/>
            <person name="Shah Z."/>
            <person name="Kiflezghi M."/>
            <person name="Wade K."/>
            <person name="Ball S.L."/>
            <person name="Bradley K.W."/>
            <person name="Asai D.J."/>
            <person name="Bowman C.A."/>
            <person name="Russell D.A."/>
            <person name="Pope W.H."/>
            <person name="Jacobs-Sera D."/>
            <person name="Hendrix R.W."/>
            <person name="Hatfull G.F."/>
        </authorList>
    </citation>
    <scope>NUCLEOTIDE SEQUENCE [LARGE SCALE GENOMIC DNA]</scope>
</reference>
<name>A0A0S4TF74_CRYHO</name>
<dbReference type="PROSITE" id="PS50848">
    <property type="entry name" value="START"/>
    <property type="match status" value="1"/>
</dbReference>
<dbReference type="PANTHER" id="PTHR19308">
    <property type="entry name" value="PHOSPHATIDYLCHOLINE TRANSFER PROTEIN"/>
    <property type="match status" value="1"/>
</dbReference>
<organism evidence="3">
    <name type="scientific">Cryptosporidium hominis</name>
    <dbReference type="NCBI Taxonomy" id="237895"/>
    <lineage>
        <taxon>Eukaryota</taxon>
        <taxon>Sar</taxon>
        <taxon>Alveolata</taxon>
        <taxon>Apicomplexa</taxon>
        <taxon>Conoidasida</taxon>
        <taxon>Coccidia</taxon>
        <taxon>Eucoccidiorida</taxon>
        <taxon>Eimeriorina</taxon>
        <taxon>Cryptosporidiidae</taxon>
        <taxon>Cryptosporidium</taxon>
    </lineage>
</organism>
<evidence type="ECO:0000259" key="2">
    <source>
        <dbReference type="PROSITE" id="PS50848"/>
    </source>
</evidence>
<dbReference type="VEuPathDB" id="CryptoDB:Chro.30195"/>
<dbReference type="InterPro" id="IPR051213">
    <property type="entry name" value="START_lipid_transfer"/>
</dbReference>
<sequence>MSSSDSLNCENVNNIEEFDVERSIHSTKSPSELDDDRNEDITGTIEAPNLNIELNSSLNKHNDETSSNSTTLEKLSKKKRFKYKIVSKFMSLISHRRSGKGFSKNHSRRRSQSINYNLTLPTNSSSTSTSRHFSFLRKLSKKNRFKNDKTNSKNLTNIESSIEKFEKSISKSSIKLNFNSLNNICIAEDVDIQVMEGLETACNFNKKISTEGNFKNFFEIIPTNPKLDEKLHVKDEDKSFDISSKNRQITNPNMICNDNSNININSEININTINTLLKKRVSILSKPGKFEEYLKLKFEELEETRKILGNFLRRYEKNRNFLENRNIDPSNLNQKQLNNQRLRMYARLANKLSEVSFECLLSKPNELMCQLVYNKDGVRVWKKEHKSGRVLLRTEFIVPVAPLDYVEYSTDSNNRRVYDNNTVDLKVVENIAPGLDVMYVATKRIATVYPRDIVNIRYLHGYNIKNGFKFMSWNDLSASEKINQDEMMCCSCSCSTEHPDAPERPGYVRMDLSIGSYMAIPIKTPFGIWSNVSMFNEASPKGWIPSSVTKMIAAKMVPGSVESIVSSMLTYYKFPFKNKLNRPFSGFCYRALSTIYVDQKKLELNCNTLQDPIINSKGVSNGTMNFISGSKNSKSNSKISFLLNRPLIMSIQDFIATYKSNSFQEFIEQFNSVQIINKYIISASSSILSSCNSDLLSSSTDASRNISLEVDQSKSIEYNDADVKQVEHSSKISMCNLSLDKLPNITEKNGNKAFLNQIISSNGALQDFCYDSSFERPSSFEFFEVPHNINKKQDQSKAISQSCSNNIFVCCNQIKTNRKRVLKLLMNSCKMYQDFGASYLTDFSDIAIISRLLSLD</sequence>
<keyword evidence="5" id="KW-1185">Reference proteome</keyword>
<feature type="compositionally biased region" description="Basic residues" evidence="1">
    <location>
        <begin position="97"/>
        <end position="111"/>
    </location>
</feature>
<dbReference type="Proteomes" id="UP001429100">
    <property type="component" value="Unassembled WGS sequence"/>
</dbReference>
<feature type="domain" description="START" evidence="2">
    <location>
        <begin position="393"/>
        <end position="589"/>
    </location>
</feature>
<evidence type="ECO:0000313" key="3">
    <source>
        <dbReference type="EMBL" id="CUV05029.1"/>
    </source>
</evidence>
<dbReference type="GO" id="GO:0008289">
    <property type="term" value="F:lipid binding"/>
    <property type="evidence" value="ECO:0007669"/>
    <property type="project" value="InterPro"/>
</dbReference>
<protein>
    <submittedName>
        <fullName evidence="4">START domain containing protein</fullName>
    </submittedName>
</protein>
<dbReference type="AlphaFoldDB" id="A0A0S4TF74"/>
<evidence type="ECO:0000313" key="5">
    <source>
        <dbReference type="Proteomes" id="UP001429100"/>
    </source>
</evidence>
<dbReference type="Pfam" id="PF01852">
    <property type="entry name" value="START"/>
    <property type="match status" value="1"/>
</dbReference>
<evidence type="ECO:0000256" key="1">
    <source>
        <dbReference type="SAM" id="MobiDB-lite"/>
    </source>
</evidence>
<dbReference type="Proteomes" id="UP000199752">
    <property type="component" value="Chromosome 3"/>
</dbReference>
<dbReference type="Gene3D" id="3.30.530.20">
    <property type="match status" value="1"/>
</dbReference>
<dbReference type="VEuPathDB" id="CryptoDB:ChTU502y2012_414g0280"/>
<dbReference type="PANTHER" id="PTHR19308:SF14">
    <property type="entry name" value="START DOMAIN-CONTAINING PROTEIN"/>
    <property type="match status" value="1"/>
</dbReference>
<dbReference type="InterPro" id="IPR002913">
    <property type="entry name" value="START_lipid-bd_dom"/>
</dbReference>
<dbReference type="EMBL" id="LN877949">
    <property type="protein sequence ID" value="CUV05029.1"/>
    <property type="molecule type" value="Genomic_DNA"/>
</dbReference>
<dbReference type="SUPFAM" id="SSF55961">
    <property type="entry name" value="Bet v1-like"/>
    <property type="match status" value="1"/>
</dbReference>
<reference evidence="4 5" key="3">
    <citation type="submission" date="2017-10" db="EMBL/GenBank/DDBJ databases">
        <title>Consistent, comparative and evidence-based genome annotation and re-annotation for the closely-related species, Cryptosporidium parvum, C. hominis and C. tyzzeri.</title>
        <authorList>
            <person name="Baptista R.P."/>
            <person name="Li Y."/>
            <person name="Sateriale A."/>
            <person name="Striepen B."/>
            <person name="Kissinger J.C."/>
        </authorList>
    </citation>
    <scope>NUCLEOTIDE SEQUENCE [LARGE SCALE GENOMIC DNA]</scope>
    <source>
        <strain evidence="4">30976</strain>
    </source>
</reference>
<accession>A0A0S4TF74</accession>
<dbReference type="CDD" id="cd00177">
    <property type="entry name" value="START"/>
    <property type="match status" value="1"/>
</dbReference>
<dbReference type="VEuPathDB" id="CryptoDB:GY17_00002684"/>
<evidence type="ECO:0000313" key="4">
    <source>
        <dbReference type="EMBL" id="PPS92861.1"/>
    </source>
</evidence>
<dbReference type="EMBL" id="JTAI01000028">
    <property type="protein sequence ID" value="PPS92861.1"/>
    <property type="molecule type" value="Genomic_DNA"/>
</dbReference>
<dbReference type="InterPro" id="IPR023393">
    <property type="entry name" value="START-like_dom_sf"/>
</dbReference>
<dbReference type="OrthoDB" id="333905at2759"/>
<dbReference type="GO" id="GO:0005737">
    <property type="term" value="C:cytoplasm"/>
    <property type="evidence" value="ECO:0007669"/>
    <property type="project" value="UniProtKB-ARBA"/>
</dbReference>
<reference evidence="4 5" key="1">
    <citation type="submission" date="2014-11" db="EMBL/GenBank/DDBJ databases">
        <title>Comparative genomic analysis of Cryptosporidium hominis reveals occurrence of genetic recombination in virulent subtypes.</title>
        <authorList>
            <person name="Guo Y."/>
            <person name="Tang K."/>
            <person name="Frace M."/>
            <person name="Li N."/>
            <person name="Roellig D.M."/>
            <person name="Sammons S."/>
            <person name="Knipe K."/>
            <person name="Rowe L."/>
            <person name="Feng Y."/>
            <person name="Xiao L."/>
        </authorList>
    </citation>
    <scope>NUCLEOTIDE SEQUENCE [LARGE SCALE GENOMIC DNA]</scope>
    <source>
        <strain evidence="4">30976</strain>
    </source>
</reference>
<proteinExistence type="predicted"/>
<feature type="region of interest" description="Disordered" evidence="1">
    <location>
        <begin position="20"/>
        <end position="49"/>
    </location>
</feature>
<gene>
    <name evidence="3" type="ORF">CHUDEA3_1610</name>
    <name evidence="4" type="ORF">GY17_00002684</name>
</gene>
<dbReference type="VEuPathDB" id="CryptoDB:CHUDEA3_1610"/>